<evidence type="ECO:0000256" key="4">
    <source>
        <dbReference type="ARBA" id="ARBA00022832"/>
    </source>
</evidence>
<evidence type="ECO:0000256" key="8">
    <source>
        <dbReference type="PIRNR" id="PIRNR000094"/>
    </source>
</evidence>
<comment type="caution">
    <text evidence="9">The sequence shown here is derived from an EMBL/GenBank/DDBJ whole genome shotgun (WGS) entry which is preliminary data.</text>
</comment>
<keyword evidence="6" id="KW-0443">Lipid metabolism</keyword>
<dbReference type="RefSeq" id="WP_201849793.1">
    <property type="nucleotide sequence ID" value="NZ_JABBYC010000043.1"/>
</dbReference>
<evidence type="ECO:0000313" key="10">
    <source>
        <dbReference type="Proteomes" id="UP000675409"/>
    </source>
</evidence>
<evidence type="ECO:0000256" key="2">
    <source>
        <dbReference type="ARBA" id="ARBA00009233"/>
    </source>
</evidence>
<dbReference type="EC" id="1.3.1.9" evidence="8"/>
<dbReference type="NCBIfam" id="NF005908">
    <property type="entry name" value="PRK07889.1"/>
    <property type="match status" value="1"/>
</dbReference>
<evidence type="ECO:0000256" key="1">
    <source>
        <dbReference type="ARBA" id="ARBA00005189"/>
    </source>
</evidence>
<accession>A0ABS1LP60</accession>
<dbReference type="PANTHER" id="PTHR43159">
    <property type="entry name" value="ENOYL-[ACYL-CARRIER-PROTEIN] REDUCTASE"/>
    <property type="match status" value="1"/>
</dbReference>
<name>A0ABS1LP60_9MICO</name>
<gene>
    <name evidence="9" type="primary">fabI</name>
    <name evidence="9" type="ORF">HGK34_17550</name>
</gene>
<dbReference type="PANTHER" id="PTHR43159:SF2">
    <property type="entry name" value="ENOYL-[ACYL-CARRIER-PROTEIN] REDUCTASE [NADH], CHLOROPLASTIC"/>
    <property type="match status" value="1"/>
</dbReference>
<dbReference type="InterPro" id="IPR002347">
    <property type="entry name" value="SDR_fam"/>
</dbReference>
<dbReference type="Proteomes" id="UP000675409">
    <property type="component" value="Unassembled WGS sequence"/>
</dbReference>
<keyword evidence="7 8" id="KW-0275">Fatty acid biosynthesis</keyword>
<evidence type="ECO:0000256" key="7">
    <source>
        <dbReference type="ARBA" id="ARBA00023160"/>
    </source>
</evidence>
<comment type="pathway">
    <text evidence="1">Lipid metabolism.</text>
</comment>
<evidence type="ECO:0000256" key="6">
    <source>
        <dbReference type="ARBA" id="ARBA00023098"/>
    </source>
</evidence>
<keyword evidence="8" id="KW-0520">NAD</keyword>
<reference evidence="9 10" key="1">
    <citation type="journal article" date="2021" name="Arch. Microbiol.">
        <title>Myceligenerans indicum sp. nov., an actinobacterium isolated from mangrove sediment of Sundarbans, India.</title>
        <authorList>
            <person name="Asha K."/>
            <person name="Bhadury P."/>
        </authorList>
    </citation>
    <scope>NUCLEOTIDE SEQUENCE [LARGE SCALE GENOMIC DNA]</scope>
    <source>
        <strain evidence="9 10">I2</strain>
    </source>
</reference>
<dbReference type="SUPFAM" id="SSF51735">
    <property type="entry name" value="NAD(P)-binding Rossmann-fold domains"/>
    <property type="match status" value="1"/>
</dbReference>
<dbReference type="InterPro" id="IPR014358">
    <property type="entry name" value="Enoyl-ACP_Rdtase_NADH"/>
</dbReference>
<evidence type="ECO:0000256" key="3">
    <source>
        <dbReference type="ARBA" id="ARBA00022516"/>
    </source>
</evidence>
<organism evidence="9 10">
    <name type="scientific">Myceligenerans indicum</name>
    <dbReference type="NCBI Taxonomy" id="2593663"/>
    <lineage>
        <taxon>Bacteria</taxon>
        <taxon>Bacillati</taxon>
        <taxon>Actinomycetota</taxon>
        <taxon>Actinomycetes</taxon>
        <taxon>Micrococcales</taxon>
        <taxon>Promicromonosporaceae</taxon>
        <taxon>Myceligenerans</taxon>
    </lineage>
</organism>
<evidence type="ECO:0000313" key="9">
    <source>
        <dbReference type="EMBL" id="MBL0888067.1"/>
    </source>
</evidence>
<dbReference type="Pfam" id="PF13561">
    <property type="entry name" value="adh_short_C2"/>
    <property type="match status" value="1"/>
</dbReference>
<keyword evidence="5 8" id="KW-0560">Oxidoreductase</keyword>
<evidence type="ECO:0000256" key="5">
    <source>
        <dbReference type="ARBA" id="ARBA00023002"/>
    </source>
</evidence>
<keyword evidence="10" id="KW-1185">Reference proteome</keyword>
<dbReference type="Gene3D" id="3.40.50.720">
    <property type="entry name" value="NAD(P)-binding Rossmann-like Domain"/>
    <property type="match status" value="1"/>
</dbReference>
<comment type="similarity">
    <text evidence="2 8">Belongs to the short-chain dehydrogenases/reductases (SDR) family. FabI subfamily.</text>
</comment>
<keyword evidence="3 8" id="KW-0444">Lipid biosynthesis</keyword>
<protein>
    <recommendedName>
        <fullName evidence="8">Enoyl-[acyl-carrier-protein] reductase [NADH]</fullName>
        <ecNumber evidence="8">1.3.1.9</ecNumber>
    </recommendedName>
</protein>
<comment type="catalytic activity">
    <reaction evidence="8">
        <text>a 2,3-saturated acyl-[ACP] + NAD(+) = a (2E)-enoyl-[ACP] + NADH + H(+)</text>
        <dbReference type="Rhea" id="RHEA:10240"/>
        <dbReference type="Rhea" id="RHEA-COMP:9925"/>
        <dbReference type="Rhea" id="RHEA-COMP:9926"/>
        <dbReference type="ChEBI" id="CHEBI:15378"/>
        <dbReference type="ChEBI" id="CHEBI:57540"/>
        <dbReference type="ChEBI" id="CHEBI:57945"/>
        <dbReference type="ChEBI" id="CHEBI:78784"/>
        <dbReference type="ChEBI" id="CHEBI:78785"/>
        <dbReference type="EC" id="1.3.1.9"/>
    </reaction>
</comment>
<proteinExistence type="inferred from homology"/>
<dbReference type="PIRSF" id="PIRSF000094">
    <property type="entry name" value="Enoyl-ACP_rdct"/>
    <property type="match status" value="1"/>
</dbReference>
<keyword evidence="4" id="KW-0276">Fatty acid metabolism</keyword>
<dbReference type="EMBL" id="JABBYC010000043">
    <property type="protein sequence ID" value="MBL0888067.1"/>
    <property type="molecule type" value="Genomic_DNA"/>
</dbReference>
<dbReference type="GO" id="GO:0004318">
    <property type="term" value="F:enoyl-[acyl-carrier-protein] reductase (NADH) activity"/>
    <property type="evidence" value="ECO:0007669"/>
    <property type="project" value="UniProtKB-EC"/>
</dbReference>
<sequence>MGLLEGKKLLITGVLTDSSIAFHTARLAIEEGADVVLSSFGRQMKLTSAFAKRLPGDTPPPVVQLDVTSEEDLAGLADAVREAGFDRLDGVVHSIGFAPQSVMGGNFLSGEWEDVATALQISTYSYKALAVAAKPLMTDGGAIVGLTFDGQFAWPVYDWMGVAKAGLEAANRYLARDLGPHGIRCNLVSAGPIKTTAAKSIPGFEQMEANWPQRAPLGWDQTTAEPTARTVAALLSDWFPATTAEIVHVDGGVHAMGQ</sequence>
<dbReference type="InterPro" id="IPR036291">
    <property type="entry name" value="NAD(P)-bd_dom_sf"/>
</dbReference>